<dbReference type="STRING" id="349095.SAMN05660299_01114"/>
<reference evidence="4 5" key="1">
    <citation type="submission" date="2016-10" db="EMBL/GenBank/DDBJ databases">
        <authorList>
            <person name="de Groot N.N."/>
        </authorList>
    </citation>
    <scope>NUCLEOTIDE SEQUENCE [LARGE SCALE GENOMIC DNA]</scope>
    <source>
        <strain evidence="4 5">DSM 16981</strain>
    </source>
</reference>
<dbReference type="RefSeq" id="WP_091649079.1">
    <property type="nucleotide sequence ID" value="NZ_FNHQ01000009.1"/>
</dbReference>
<dbReference type="EMBL" id="FNHQ01000009">
    <property type="protein sequence ID" value="SDM56385.1"/>
    <property type="molecule type" value="Genomic_DNA"/>
</dbReference>
<protein>
    <submittedName>
        <fullName evidence="4">Uncharacterized protein YaaW, UPF0174 family</fullName>
    </submittedName>
</protein>
<keyword evidence="2" id="KW-1133">Transmembrane helix</keyword>
<dbReference type="InterPro" id="IPR021150">
    <property type="entry name" value="Ubiq_cyt_c_chap"/>
</dbReference>
<name>A0A1G9UA21_9FIRM</name>
<gene>
    <name evidence="4" type="ORF">SAMN05660299_01114</name>
</gene>
<comment type="similarity">
    <text evidence="1">Belongs to the UPF0174 family.</text>
</comment>
<keyword evidence="2" id="KW-0812">Transmembrane</keyword>
<keyword evidence="5" id="KW-1185">Reference proteome</keyword>
<organism evidence="4 5">
    <name type="scientific">Megasphaera paucivorans</name>
    <dbReference type="NCBI Taxonomy" id="349095"/>
    <lineage>
        <taxon>Bacteria</taxon>
        <taxon>Bacillati</taxon>
        <taxon>Bacillota</taxon>
        <taxon>Negativicutes</taxon>
        <taxon>Veillonellales</taxon>
        <taxon>Veillonellaceae</taxon>
        <taxon>Megasphaera</taxon>
    </lineage>
</organism>
<evidence type="ECO:0000313" key="4">
    <source>
        <dbReference type="EMBL" id="SDM56385.1"/>
    </source>
</evidence>
<feature type="transmembrane region" description="Helical" evidence="2">
    <location>
        <begin position="184"/>
        <end position="205"/>
    </location>
</feature>
<evidence type="ECO:0000313" key="5">
    <source>
        <dbReference type="Proteomes" id="UP000199309"/>
    </source>
</evidence>
<accession>A0A1G9UA21</accession>
<feature type="transmembrane region" description="Helical" evidence="2">
    <location>
        <begin position="154"/>
        <end position="172"/>
    </location>
</feature>
<evidence type="ECO:0000259" key="3">
    <source>
        <dbReference type="Pfam" id="PF03981"/>
    </source>
</evidence>
<evidence type="ECO:0000256" key="2">
    <source>
        <dbReference type="SAM" id="Phobius"/>
    </source>
</evidence>
<dbReference type="Pfam" id="PF03981">
    <property type="entry name" value="Ubiq_cyt_C_chap"/>
    <property type="match status" value="1"/>
</dbReference>
<feature type="domain" description="Ubiquinol-cytochrome c chaperone" evidence="3">
    <location>
        <begin position="49"/>
        <end position="218"/>
    </location>
</feature>
<dbReference type="AlphaFoldDB" id="A0A1G9UA21"/>
<proteinExistence type="inferred from homology"/>
<dbReference type="OrthoDB" id="9128717at2"/>
<keyword evidence="2" id="KW-0472">Membrane</keyword>
<evidence type="ECO:0000256" key="1">
    <source>
        <dbReference type="ARBA" id="ARBA00006436"/>
    </source>
</evidence>
<dbReference type="Proteomes" id="UP000199309">
    <property type="component" value="Unassembled WGS sequence"/>
</dbReference>
<sequence>MYDQDMDVLDKMSNEELNVLVQLLIDKGTISEMLSIDERYKRYAPDHKQYLDKIKEEINLMGGNTFANLLRGGEGIPYHEILRDVCDKLKVPFNKNADLSRIEQCLLEKVLEKTWEEMSDVEKEELMKSLGGNFNAQGALASGVLISIFRAGGFASYQLALIITNGIAKLIVNRGLSLAANATLARALSIFSGPIGIALSAIWMISDIAGPAYRVTIPATIYIAALRYSKNQEALQNFRL</sequence>